<comment type="caution">
    <text evidence="1">The sequence shown here is derived from an EMBL/GenBank/DDBJ whole genome shotgun (WGS) entry which is preliminary data.</text>
</comment>
<name>A0AAE4G7Y0_9BURK</name>
<dbReference type="EMBL" id="JAVRAA010000005">
    <property type="protein sequence ID" value="MDT0337339.1"/>
    <property type="molecule type" value="Genomic_DNA"/>
</dbReference>
<evidence type="ECO:0000313" key="1">
    <source>
        <dbReference type="EMBL" id="MDT0337339.1"/>
    </source>
</evidence>
<dbReference type="RefSeq" id="WP_284076808.1">
    <property type="nucleotide sequence ID" value="NZ_JAVLSM010000007.1"/>
</dbReference>
<reference evidence="1" key="1">
    <citation type="submission" date="2023-02" db="EMBL/GenBank/DDBJ databases">
        <title>Description of Herbaspirillum huttiense subsp. nephrolepsisexaltata and Herbaspirillum huttiense subsp. lycopersicon.</title>
        <authorList>
            <person name="Poudel M."/>
            <person name="Sharma A."/>
            <person name="Goss E."/>
            <person name="Tapia J.H."/>
            <person name="Harmon C.M."/>
            <person name="Jones J.B."/>
        </authorList>
    </citation>
    <scope>NUCLEOTIDE SEQUENCE</scope>
    <source>
        <strain evidence="1">NC40101</strain>
    </source>
</reference>
<gene>
    <name evidence="1" type="ORF">RJN63_10915</name>
</gene>
<dbReference type="AlphaFoldDB" id="A0AAE4G7Y0"/>
<protein>
    <submittedName>
        <fullName evidence="1">Uncharacterized protein</fullName>
    </submittedName>
</protein>
<sequence length="67" mass="7522">MLIQLPDDAVSVGYKKVQPFQHEQVFQSASAGFTGTEREFVQAGHGYAYQQVDAHSRRSVCLEQRHG</sequence>
<proteinExistence type="predicted"/>
<accession>A0AAE4G7Y0</accession>
<organism evidence="1">
    <name type="scientific">Herbaspirillum huttiense subsp. nephrolepidis</name>
    <dbReference type="NCBI Taxonomy" id="3075126"/>
    <lineage>
        <taxon>Bacteria</taxon>
        <taxon>Pseudomonadati</taxon>
        <taxon>Pseudomonadota</taxon>
        <taxon>Betaproteobacteria</taxon>
        <taxon>Burkholderiales</taxon>
        <taxon>Oxalobacteraceae</taxon>
        <taxon>Herbaspirillum</taxon>
    </lineage>
</organism>